<gene>
    <name evidence="5" type="ORF">CHIRRI_LOCUS14220</name>
</gene>
<dbReference type="SUPFAM" id="SSF56801">
    <property type="entry name" value="Acetyl-CoA synthetase-like"/>
    <property type="match status" value="1"/>
</dbReference>
<dbReference type="PANTHER" id="PTHR24096:SF353">
    <property type="entry name" value="GH16244P-RELATED"/>
    <property type="match status" value="1"/>
</dbReference>
<dbReference type="Pfam" id="PF13193">
    <property type="entry name" value="AMP-binding_C"/>
    <property type="match status" value="1"/>
</dbReference>
<dbReference type="Pfam" id="PF00501">
    <property type="entry name" value="AMP-binding"/>
    <property type="match status" value="1"/>
</dbReference>
<evidence type="ECO:0000256" key="1">
    <source>
        <dbReference type="ARBA" id="ARBA00004275"/>
    </source>
</evidence>
<dbReference type="Gene3D" id="3.30.300.30">
    <property type="match status" value="1"/>
</dbReference>
<dbReference type="AlphaFoldDB" id="A0A9N9S872"/>
<proteinExistence type="predicted"/>
<dbReference type="FunFam" id="3.40.50.12780:FF:000025">
    <property type="entry name" value="luciferin 4-monooxygenase"/>
    <property type="match status" value="1"/>
</dbReference>
<organism evidence="5 6">
    <name type="scientific">Chironomus riparius</name>
    <dbReference type="NCBI Taxonomy" id="315576"/>
    <lineage>
        <taxon>Eukaryota</taxon>
        <taxon>Metazoa</taxon>
        <taxon>Ecdysozoa</taxon>
        <taxon>Arthropoda</taxon>
        <taxon>Hexapoda</taxon>
        <taxon>Insecta</taxon>
        <taxon>Pterygota</taxon>
        <taxon>Neoptera</taxon>
        <taxon>Endopterygota</taxon>
        <taxon>Diptera</taxon>
        <taxon>Nematocera</taxon>
        <taxon>Chironomoidea</taxon>
        <taxon>Chironomidae</taxon>
        <taxon>Chironominae</taxon>
        <taxon>Chironomus</taxon>
    </lineage>
</organism>
<reference evidence="5" key="1">
    <citation type="submission" date="2022-01" db="EMBL/GenBank/DDBJ databases">
        <authorList>
            <person name="King R."/>
        </authorList>
    </citation>
    <scope>NUCLEOTIDE SEQUENCE</scope>
</reference>
<dbReference type="InterPro" id="IPR025110">
    <property type="entry name" value="AMP-bd_C"/>
</dbReference>
<dbReference type="GO" id="GO:0004467">
    <property type="term" value="F:long-chain fatty acid-CoA ligase activity"/>
    <property type="evidence" value="ECO:0007669"/>
    <property type="project" value="TreeGrafter"/>
</dbReference>
<dbReference type="InterPro" id="IPR045851">
    <property type="entry name" value="AMP-bd_C_sf"/>
</dbReference>
<evidence type="ECO:0000259" key="3">
    <source>
        <dbReference type="Pfam" id="PF00501"/>
    </source>
</evidence>
<dbReference type="EMBL" id="OU895880">
    <property type="protein sequence ID" value="CAG9811411.1"/>
    <property type="molecule type" value="Genomic_DNA"/>
</dbReference>
<accession>A0A9N9S872</accession>
<comment type="subcellular location">
    <subcellularLocation>
        <location evidence="1">Peroxisome</location>
    </subcellularLocation>
</comment>
<dbReference type="GO" id="GO:0005777">
    <property type="term" value="C:peroxisome"/>
    <property type="evidence" value="ECO:0007669"/>
    <property type="project" value="UniProtKB-SubCell"/>
</dbReference>
<evidence type="ECO:0000313" key="6">
    <source>
        <dbReference type="Proteomes" id="UP001153620"/>
    </source>
</evidence>
<dbReference type="GO" id="GO:0046949">
    <property type="term" value="P:fatty-acyl-CoA biosynthetic process"/>
    <property type="evidence" value="ECO:0007669"/>
    <property type="project" value="TreeGrafter"/>
</dbReference>
<feature type="domain" description="AMP-binding enzyme C-terminal" evidence="4">
    <location>
        <begin position="449"/>
        <end position="527"/>
    </location>
</feature>
<evidence type="ECO:0000259" key="4">
    <source>
        <dbReference type="Pfam" id="PF13193"/>
    </source>
</evidence>
<dbReference type="OrthoDB" id="10253869at2759"/>
<dbReference type="PANTHER" id="PTHR24096">
    <property type="entry name" value="LONG-CHAIN-FATTY-ACID--COA LIGASE"/>
    <property type="match status" value="1"/>
</dbReference>
<dbReference type="Gene3D" id="3.40.50.12780">
    <property type="entry name" value="N-terminal domain of ligase-like"/>
    <property type="match status" value="1"/>
</dbReference>
<feature type="domain" description="AMP-dependent synthetase/ligase" evidence="3">
    <location>
        <begin position="45"/>
        <end position="397"/>
    </location>
</feature>
<name>A0A9N9S872_9DIPT</name>
<dbReference type="Proteomes" id="UP001153620">
    <property type="component" value="Chromosome 4"/>
</dbReference>
<dbReference type="InterPro" id="IPR000873">
    <property type="entry name" value="AMP-dep_synth/lig_dom"/>
</dbReference>
<protein>
    <recommendedName>
        <fullName evidence="7">Luciferase</fullName>
    </recommendedName>
</protein>
<keyword evidence="6" id="KW-1185">Reference proteome</keyword>
<evidence type="ECO:0000313" key="5">
    <source>
        <dbReference type="EMBL" id="CAG9811411.1"/>
    </source>
</evidence>
<keyword evidence="2" id="KW-0576">Peroxisome</keyword>
<reference evidence="5" key="2">
    <citation type="submission" date="2022-10" db="EMBL/GenBank/DDBJ databases">
        <authorList>
            <consortium name="ENA_rothamsted_submissions"/>
            <consortium name="culmorum"/>
            <person name="King R."/>
        </authorList>
    </citation>
    <scope>NUCLEOTIDE SEQUENCE</scope>
</reference>
<dbReference type="InterPro" id="IPR042099">
    <property type="entry name" value="ANL_N_sf"/>
</dbReference>
<sequence length="547" mass="61467">MEQNKYCTYDPVKKVWSGRKFTPIYNTEANLGYLILQRLIQSPQNVFQVSDDSGIKLTNLDIYKRSIKFLNFLSKSGLKQGDVLGLNASNSEHLAPIIFSCFVLGVAVNPLAVVMDIDDICSMWSKTRPKIIFCDGKIVKKVKIANEKMELHAKIFTVVEKVEGFISADEILEAEDDIFEDFEFPDLPNISSTIALIICSSGTTNAAKGICKSHKQVITQFIPFVETNFVNQDVNIISMSSYWVSFHWFLISSALYNFKIIITTKPITPINWMDIIERHQVTVAVCAPRFGQVLLKSSNLRKLFGLRAVIVAGSSFSEKFINDLMPIFPNAVVQCGYGCTECDCISSTRKVGPKGSSSGYPFDNVNIKIVDEFGQPLGPNEVGEMHFKTLVPFSNYYSDSETYENSFGTEGFIKSGDIGYVDDEGHLFILDRIKHMIKSKSSIKVTPIELEEVINEIDGVMQSCVVGVFDNEEFYDIIYAFVIKDKANIELTEEFVMNFVNSRVTEAKRITGGIYFVEAFPMTPSGKVLNRKLKELAMEIHAKKLLN</sequence>
<evidence type="ECO:0008006" key="7">
    <source>
        <dbReference type="Google" id="ProtNLM"/>
    </source>
</evidence>
<evidence type="ECO:0000256" key="2">
    <source>
        <dbReference type="ARBA" id="ARBA00023140"/>
    </source>
</evidence>